<proteinExistence type="predicted"/>
<gene>
    <name evidence="2" type="ORF">PR048_023196</name>
</gene>
<keyword evidence="3" id="KW-1185">Reference proteome</keyword>
<sequence>MSSIVDIGTGCINFHKVLCDLVNRRSHEGNVQLSHSARDAWWGGQVHSVDTTTDRLRHIRECRKRNVISLLDQGGPISGFGSSGHVYLLSSLPPSPNSWFREMRTAIHYRADARAANSQTCFGLDMDFHLVCHCFALRSICTPLPLLAIKRCRAVLAGSCWSGLCDSGITMPRDVWRRASANQRLDASHTRLPPRRSGLDPGFRTWESCWTMSLVGGSSRGAPIPPTLAFQRRSILGSRVMFRDDGHLWVLQLEIPSLGGILVLLAEASYLKGLVTGLEACFPWSYPGCQRWTSVVREFYLPAERQASCEISASRVFSSGWVEVALPCLTGGWTAGPPTIKLVFPTTIPLPLQSPKLTVTCICTASTACPGFPLALHAMLVQRPFYHEPPILNTSVLNSTLASHQGEPVSMPGRVTGFSQVGVVPDDTVGRRISSGVSRFPTPSFRRRSIFTSITLIGSQDLANDDFLVTGGLETFVDTYECLRVGWTLVGTPRPRTRSQGAIRATLTRTLSASSLLRARLVCSVSVVTLIRKNTEVEQPLVPRTPAVHTSKQASLADDTHTSKQASLADDMWERPSPISA</sequence>
<reference evidence="2 3" key="1">
    <citation type="submission" date="2023-02" db="EMBL/GenBank/DDBJ databases">
        <title>LHISI_Scaffold_Assembly.</title>
        <authorList>
            <person name="Stuart O.P."/>
            <person name="Cleave R."/>
            <person name="Magrath M.J.L."/>
            <person name="Mikheyev A.S."/>
        </authorList>
    </citation>
    <scope>NUCLEOTIDE SEQUENCE [LARGE SCALE GENOMIC DNA]</scope>
    <source>
        <strain evidence="2">Daus_M_001</strain>
        <tissue evidence="2">Leg muscle</tissue>
    </source>
</reference>
<name>A0ABQ9GTG3_9NEOP</name>
<evidence type="ECO:0000313" key="2">
    <source>
        <dbReference type="EMBL" id="KAJ8875301.1"/>
    </source>
</evidence>
<dbReference type="Proteomes" id="UP001159363">
    <property type="component" value="Chromosome 8"/>
</dbReference>
<organism evidence="2 3">
    <name type="scientific">Dryococelus australis</name>
    <dbReference type="NCBI Taxonomy" id="614101"/>
    <lineage>
        <taxon>Eukaryota</taxon>
        <taxon>Metazoa</taxon>
        <taxon>Ecdysozoa</taxon>
        <taxon>Arthropoda</taxon>
        <taxon>Hexapoda</taxon>
        <taxon>Insecta</taxon>
        <taxon>Pterygota</taxon>
        <taxon>Neoptera</taxon>
        <taxon>Polyneoptera</taxon>
        <taxon>Phasmatodea</taxon>
        <taxon>Verophasmatodea</taxon>
        <taxon>Anareolatae</taxon>
        <taxon>Phasmatidae</taxon>
        <taxon>Eurycanthinae</taxon>
        <taxon>Dryococelus</taxon>
    </lineage>
</organism>
<comment type="caution">
    <text evidence="2">The sequence shown here is derived from an EMBL/GenBank/DDBJ whole genome shotgun (WGS) entry which is preliminary data.</text>
</comment>
<protein>
    <submittedName>
        <fullName evidence="2">Uncharacterized protein</fullName>
    </submittedName>
</protein>
<evidence type="ECO:0000313" key="3">
    <source>
        <dbReference type="Proteomes" id="UP001159363"/>
    </source>
</evidence>
<feature type="region of interest" description="Disordered" evidence="1">
    <location>
        <begin position="542"/>
        <end position="581"/>
    </location>
</feature>
<accession>A0ABQ9GTG3</accession>
<dbReference type="EMBL" id="JARBHB010000009">
    <property type="protein sequence ID" value="KAJ8875301.1"/>
    <property type="molecule type" value="Genomic_DNA"/>
</dbReference>
<evidence type="ECO:0000256" key="1">
    <source>
        <dbReference type="SAM" id="MobiDB-lite"/>
    </source>
</evidence>